<dbReference type="Proteomes" id="UP000024547">
    <property type="component" value="Unassembled WGS sequence"/>
</dbReference>
<dbReference type="PATRIC" id="fig|1280948.3.peg.159"/>
<dbReference type="GeneID" id="92499921"/>
<dbReference type="Pfam" id="PF11172">
    <property type="entry name" value="DUF2959"/>
    <property type="match status" value="1"/>
</dbReference>
<evidence type="ECO:0000256" key="2">
    <source>
        <dbReference type="SAM" id="SignalP"/>
    </source>
</evidence>
<dbReference type="InterPro" id="IPR021342">
    <property type="entry name" value="DUF2959"/>
</dbReference>
<dbReference type="RefSeq" id="WP_035546962.1">
    <property type="nucleotide sequence ID" value="NZ_AWFH01000001.1"/>
</dbReference>
<feature type="coiled-coil region" evidence="1">
    <location>
        <begin position="81"/>
        <end position="108"/>
    </location>
</feature>
<keyword evidence="4" id="KW-1185">Reference proteome</keyword>
<name>A0A059EBI5_9PROT</name>
<evidence type="ECO:0000256" key="1">
    <source>
        <dbReference type="SAM" id="Coils"/>
    </source>
</evidence>
<dbReference type="eggNOG" id="ENOG502ZBMT">
    <property type="taxonomic scope" value="Bacteria"/>
</dbReference>
<keyword evidence="2" id="KW-0732">Signal</keyword>
<dbReference type="OrthoDB" id="9780401at2"/>
<organism evidence="3 4">
    <name type="scientific">Hyphomonas atlantica</name>
    <dbReference type="NCBI Taxonomy" id="1280948"/>
    <lineage>
        <taxon>Bacteria</taxon>
        <taxon>Pseudomonadati</taxon>
        <taxon>Pseudomonadota</taxon>
        <taxon>Alphaproteobacteria</taxon>
        <taxon>Hyphomonadales</taxon>
        <taxon>Hyphomonadaceae</taxon>
        <taxon>Hyphomonas</taxon>
    </lineage>
</organism>
<evidence type="ECO:0000313" key="4">
    <source>
        <dbReference type="Proteomes" id="UP000024547"/>
    </source>
</evidence>
<dbReference type="AlphaFoldDB" id="A0A059EBI5"/>
<dbReference type="STRING" id="1280948.HY36_00820"/>
<feature type="signal peptide" evidence="2">
    <location>
        <begin position="1"/>
        <end position="21"/>
    </location>
</feature>
<protein>
    <recommendedName>
        <fullName evidence="5">DUF2959 domain-containing protein</fullName>
    </recommendedName>
</protein>
<comment type="caution">
    <text evidence="3">The sequence shown here is derived from an EMBL/GenBank/DDBJ whole genome shotgun (WGS) entry which is preliminary data.</text>
</comment>
<evidence type="ECO:0008006" key="5">
    <source>
        <dbReference type="Google" id="ProtNLM"/>
    </source>
</evidence>
<dbReference type="EMBL" id="AWFH01000001">
    <property type="protein sequence ID" value="KCZ64945.1"/>
    <property type="molecule type" value="Genomic_DNA"/>
</dbReference>
<proteinExistence type="predicted"/>
<accession>A0A059EBI5</accession>
<evidence type="ECO:0000313" key="3">
    <source>
        <dbReference type="EMBL" id="KCZ64945.1"/>
    </source>
</evidence>
<reference evidence="3 4" key="1">
    <citation type="journal article" date="2014" name="Antonie Van Leeuwenhoek">
        <title>Hyphomonas beringensis sp. nov. and Hyphomonas chukchiensis sp. nov., isolated from surface seawater of the Bering Sea and Chukchi Sea.</title>
        <authorList>
            <person name="Li C."/>
            <person name="Lai Q."/>
            <person name="Li G."/>
            <person name="Dong C."/>
            <person name="Wang J."/>
            <person name="Liao Y."/>
            <person name="Shao Z."/>
        </authorList>
    </citation>
    <scope>NUCLEOTIDE SEQUENCE [LARGE SCALE GENOMIC DNA]</scope>
    <source>
        <strain evidence="3 4">22II1-22F38</strain>
    </source>
</reference>
<keyword evidence="1" id="KW-0175">Coiled coil</keyword>
<dbReference type="PROSITE" id="PS51257">
    <property type="entry name" value="PROKAR_LIPOPROTEIN"/>
    <property type="match status" value="1"/>
</dbReference>
<sequence length="220" mass="24542">MSNRIRAAMLAAVFATTTLSACSTAYYGAMEQFGYQKRDLLVSRVNEASDAQAEAKQEFTNALAAFRDVVNFDGGELEASYDSLNRAYERSEAKADRVRDRIKDMKAVSRDLFVEWRKELEEYSDPGLRRASADQLEATRERYSVLVDKMDRAAASMDPVLAVFKDRVLFLKHNLNARAIAALGDETRDIETDVAALIAEMERSIAEADAFIAEMQAGTV</sequence>
<feature type="chain" id="PRO_5001571818" description="DUF2959 domain-containing protein" evidence="2">
    <location>
        <begin position="22"/>
        <end position="220"/>
    </location>
</feature>
<gene>
    <name evidence="3" type="ORF">HY36_00820</name>
</gene>